<feature type="compositionally biased region" description="Polar residues" evidence="6">
    <location>
        <begin position="715"/>
        <end position="733"/>
    </location>
</feature>
<dbReference type="Pfam" id="PF00474">
    <property type="entry name" value="SSF"/>
    <property type="match status" value="1"/>
</dbReference>
<dbReference type="NCBIfam" id="TIGR00813">
    <property type="entry name" value="sss"/>
    <property type="match status" value="1"/>
</dbReference>
<proteinExistence type="inferred from homology"/>
<keyword evidence="4 7" id="KW-1133">Transmembrane helix</keyword>
<feature type="transmembrane region" description="Helical" evidence="7">
    <location>
        <begin position="463"/>
        <end position="482"/>
    </location>
</feature>
<reference evidence="9 10" key="2">
    <citation type="submission" date="2023-11" db="UniProtKB">
        <authorList>
            <consortium name="WormBaseParasite"/>
        </authorList>
    </citation>
    <scope>IDENTIFICATION</scope>
</reference>
<dbReference type="PANTHER" id="PTHR11819:SF150">
    <property type="entry name" value="SODIUM_MYO-INOSITOL COTRANSPORTER"/>
    <property type="match status" value="1"/>
</dbReference>
<evidence type="ECO:0000256" key="3">
    <source>
        <dbReference type="ARBA" id="ARBA00022692"/>
    </source>
</evidence>
<feature type="transmembrane region" description="Helical" evidence="7">
    <location>
        <begin position="534"/>
        <end position="554"/>
    </location>
</feature>
<evidence type="ECO:0008006" key="11">
    <source>
        <dbReference type="Google" id="ProtNLM"/>
    </source>
</evidence>
<evidence type="ECO:0000256" key="4">
    <source>
        <dbReference type="ARBA" id="ARBA00022989"/>
    </source>
</evidence>
<feature type="transmembrane region" description="Helical" evidence="7">
    <location>
        <begin position="187"/>
        <end position="205"/>
    </location>
</feature>
<feature type="transmembrane region" description="Helical" evidence="7">
    <location>
        <begin position="5"/>
        <end position="28"/>
    </location>
</feature>
<feature type="transmembrane region" description="Helical" evidence="7">
    <location>
        <begin position="157"/>
        <end position="180"/>
    </location>
</feature>
<feature type="transmembrane region" description="Helical" evidence="7">
    <location>
        <begin position="430"/>
        <end position="451"/>
    </location>
</feature>
<comment type="subcellular location">
    <subcellularLocation>
        <location evidence="1">Membrane</location>
        <topology evidence="1">Multi-pass membrane protein</topology>
    </subcellularLocation>
</comment>
<accession>A0AA85KB98</accession>
<dbReference type="WBParaSite" id="TREG1_74820.2">
    <property type="protein sequence ID" value="TREG1_74820.2"/>
    <property type="gene ID" value="TREG1_74820"/>
</dbReference>
<keyword evidence="8" id="KW-1185">Reference proteome</keyword>
<feature type="transmembrane region" description="Helical" evidence="7">
    <location>
        <begin position="851"/>
        <end position="875"/>
    </location>
</feature>
<dbReference type="Proteomes" id="UP000050795">
    <property type="component" value="Unassembled WGS sequence"/>
</dbReference>
<sequence>MNLNVFDIIILVIYFIALLGTGIYALFASRRGTVSGYFLAGRFMTWLPVGASLFASNIGSEHFIGLAGSGAAAGIAVGAFELNASILLQLLGWVFLPVYIASGVFTLPEYMKKRFGGERIHIYLAVLSLILYIFTKISVNLYSGSLFLTEALNWNTWVSIVLLLLLTGLITVTGGLAAVLYTDTLQFFVMIIGALVLSIISYIKVNGFNGVLSLYGQAIAKFNTSSNETANALISLANAVNTTGINSLAELADLPEVSPTLKCSLPSTKAFTLLRGINDPDMPWLGFLLGQTPASIWYWCADQMMVQRVLAAKSLSHAQGATLMAGLIKQLPLFIMVIPGMISRILFPDEIACIPGPDCYRICGQKSGCSNLAYPKLVISVMPSGLRGLMLAVMLAALISDLTSIFNSASTLFTVDIYQKIRKKAKNMELMIVSRIFVIVLILLSIAWIPVIQELQGSQLFPYIQAVSAYLAPPVAAVYLCAILNKRSTERGAFIGLMYGLLIGIIRLILTIIYHEPICGELDTRPWIIKNVHYMYFALFSFFTCGLIVCLVSLTEKSSTNEQLYRLTYWTAWDNRNNNNSNNNDIDDNNLYNSKIQNGIHSNEIIIMIKTDHSDGQEVDYKDDDEDEAEKEHNDDVQEKKGKKKRKHKKKKQKKETSSGDSDVNNHNNKKGYKHPQQEQQQQQQEKGEIISRPKTKFDKLKPLYNAEKNTSLQFDSDINVEQKQPVNKTSTEGPHPIEDETSLSKSSSSSPFYRLIKNICLWFCGCADHPCSDPEVRDRYGCKCCPVSTHDNEAGNSRRHPISGDIIQISSSDTDADTDDDDLKAEMRRLDQEKHLAKITSLKQDPQVKFGLYIGLVIIMILSVFGFIFFSVYFGPIEIGPIPVMNVDDQSSLSSGPLNDAIELLKKNGLIKTQ</sequence>
<feature type="transmembrane region" description="Helical" evidence="7">
    <location>
        <begin position="86"/>
        <end position="108"/>
    </location>
</feature>
<dbReference type="InterPro" id="IPR038377">
    <property type="entry name" value="Na/Glc_symporter_sf"/>
</dbReference>
<dbReference type="PANTHER" id="PTHR11819">
    <property type="entry name" value="SOLUTE CARRIER FAMILY 5"/>
    <property type="match status" value="1"/>
</dbReference>
<protein>
    <recommendedName>
        <fullName evidence="11">Sodium/myo-inositol cotransporter</fullName>
    </recommendedName>
</protein>
<feature type="region of interest" description="Disordered" evidence="6">
    <location>
        <begin position="616"/>
        <end position="701"/>
    </location>
</feature>
<dbReference type="WBParaSite" id="TREG1_74820.1">
    <property type="protein sequence ID" value="TREG1_74820.1"/>
    <property type="gene ID" value="TREG1_74820"/>
</dbReference>
<feature type="transmembrane region" description="Helical" evidence="7">
    <location>
        <begin position="494"/>
        <end position="514"/>
    </location>
</feature>
<feature type="compositionally biased region" description="Basic and acidic residues" evidence="6">
    <location>
        <begin position="686"/>
        <end position="701"/>
    </location>
</feature>
<dbReference type="GO" id="GO:0005886">
    <property type="term" value="C:plasma membrane"/>
    <property type="evidence" value="ECO:0007669"/>
    <property type="project" value="TreeGrafter"/>
</dbReference>
<evidence type="ECO:0000256" key="6">
    <source>
        <dbReference type="SAM" id="MobiDB-lite"/>
    </source>
</evidence>
<evidence type="ECO:0000256" key="1">
    <source>
        <dbReference type="ARBA" id="ARBA00004141"/>
    </source>
</evidence>
<feature type="transmembrane region" description="Helical" evidence="7">
    <location>
        <begin position="389"/>
        <end position="418"/>
    </location>
</feature>
<feature type="transmembrane region" description="Helical" evidence="7">
    <location>
        <begin position="120"/>
        <end position="137"/>
    </location>
</feature>
<keyword evidence="5 7" id="KW-0472">Membrane</keyword>
<organism evidence="8 9">
    <name type="scientific">Trichobilharzia regenti</name>
    <name type="common">Nasal bird schistosome</name>
    <dbReference type="NCBI Taxonomy" id="157069"/>
    <lineage>
        <taxon>Eukaryota</taxon>
        <taxon>Metazoa</taxon>
        <taxon>Spiralia</taxon>
        <taxon>Lophotrochozoa</taxon>
        <taxon>Platyhelminthes</taxon>
        <taxon>Trematoda</taxon>
        <taxon>Digenea</taxon>
        <taxon>Strigeidida</taxon>
        <taxon>Schistosomatoidea</taxon>
        <taxon>Schistosomatidae</taxon>
        <taxon>Trichobilharzia</taxon>
    </lineage>
</organism>
<evidence type="ECO:0000313" key="8">
    <source>
        <dbReference type="Proteomes" id="UP000050795"/>
    </source>
</evidence>
<dbReference type="Gene3D" id="1.20.1730.10">
    <property type="entry name" value="Sodium/glucose cotransporter"/>
    <property type="match status" value="1"/>
</dbReference>
<evidence type="ECO:0000313" key="9">
    <source>
        <dbReference type="WBParaSite" id="TREG1_74820.1"/>
    </source>
</evidence>
<dbReference type="GO" id="GO:0005412">
    <property type="term" value="F:D-glucose:sodium symporter activity"/>
    <property type="evidence" value="ECO:0007669"/>
    <property type="project" value="TreeGrafter"/>
</dbReference>
<dbReference type="AlphaFoldDB" id="A0AA85KB98"/>
<feature type="region of interest" description="Disordered" evidence="6">
    <location>
        <begin position="715"/>
        <end position="749"/>
    </location>
</feature>
<name>A0AA85KB98_TRIRE</name>
<feature type="transmembrane region" description="Helical" evidence="7">
    <location>
        <begin position="321"/>
        <end position="342"/>
    </location>
</feature>
<feature type="transmembrane region" description="Helical" evidence="7">
    <location>
        <begin position="34"/>
        <end position="55"/>
    </location>
</feature>
<comment type="similarity">
    <text evidence="2">Belongs to the sodium:solute symporter (SSF) (TC 2.A.21) family.</text>
</comment>
<evidence type="ECO:0000256" key="2">
    <source>
        <dbReference type="ARBA" id="ARBA00006434"/>
    </source>
</evidence>
<dbReference type="PROSITE" id="PS50283">
    <property type="entry name" value="NA_SOLUT_SYMP_3"/>
    <property type="match status" value="1"/>
</dbReference>
<feature type="compositionally biased region" description="Basic residues" evidence="6">
    <location>
        <begin position="641"/>
        <end position="654"/>
    </location>
</feature>
<feature type="transmembrane region" description="Helical" evidence="7">
    <location>
        <begin position="282"/>
        <end position="300"/>
    </location>
</feature>
<feature type="compositionally biased region" description="Basic and acidic residues" evidence="6">
    <location>
        <begin position="630"/>
        <end position="640"/>
    </location>
</feature>
<evidence type="ECO:0000256" key="7">
    <source>
        <dbReference type="SAM" id="Phobius"/>
    </source>
</evidence>
<dbReference type="InterPro" id="IPR001734">
    <property type="entry name" value="Na/solute_symporter"/>
</dbReference>
<evidence type="ECO:0000313" key="10">
    <source>
        <dbReference type="WBParaSite" id="TREG1_74820.2"/>
    </source>
</evidence>
<keyword evidence="3 7" id="KW-0812">Transmembrane</keyword>
<reference evidence="8" key="1">
    <citation type="submission" date="2022-06" db="EMBL/GenBank/DDBJ databases">
        <authorList>
            <person name="Berger JAMES D."/>
            <person name="Berger JAMES D."/>
        </authorList>
    </citation>
    <scope>NUCLEOTIDE SEQUENCE [LARGE SCALE GENOMIC DNA]</scope>
</reference>
<evidence type="ECO:0000256" key="5">
    <source>
        <dbReference type="ARBA" id="ARBA00023136"/>
    </source>
</evidence>